<organism evidence="2 3">
    <name type="scientific">Terfezia boudieri ATCC MYA-4762</name>
    <dbReference type="NCBI Taxonomy" id="1051890"/>
    <lineage>
        <taxon>Eukaryota</taxon>
        <taxon>Fungi</taxon>
        <taxon>Dikarya</taxon>
        <taxon>Ascomycota</taxon>
        <taxon>Pezizomycotina</taxon>
        <taxon>Pezizomycetes</taxon>
        <taxon>Pezizales</taxon>
        <taxon>Pezizaceae</taxon>
        <taxon>Terfezia</taxon>
    </lineage>
</organism>
<dbReference type="AlphaFoldDB" id="A0A3N4LAT3"/>
<feature type="compositionally biased region" description="Pro residues" evidence="1">
    <location>
        <begin position="40"/>
        <end position="56"/>
    </location>
</feature>
<sequence>MPAKGKKKDNPGKMDRVNPPLKIRIPVTDHPEPQQSKALRPPPPPPQLPSPQPSPPQDGYESDASDASDATSAAITDPTSMAAVVDPVTAAALLFARQIVIHTIHNHGPHIVPPSAKKAMWCLRELLTYIKGDVEPVFRDEVFAVHSKIFTNSLDHGGAAWVNSTLPIPPTTTNSSTQSRPPPQTQVTQKDTATNTDPQKSPPVTHTSSQTTPPTPKLKPPTNSVSTNTDPPPARAYAEAATTTNSPSPRQPPKDKGKAPAKVTPPRAPKSHHLGEYKPWYFTRLQQNTSQV</sequence>
<evidence type="ECO:0000313" key="3">
    <source>
        <dbReference type="Proteomes" id="UP000267821"/>
    </source>
</evidence>
<feature type="region of interest" description="Disordered" evidence="1">
    <location>
        <begin position="1"/>
        <end position="72"/>
    </location>
</feature>
<evidence type="ECO:0000313" key="2">
    <source>
        <dbReference type="EMBL" id="RPB19994.1"/>
    </source>
</evidence>
<evidence type="ECO:0000256" key="1">
    <source>
        <dbReference type="SAM" id="MobiDB-lite"/>
    </source>
</evidence>
<feature type="compositionally biased region" description="Low complexity" evidence="1">
    <location>
        <begin position="202"/>
        <end position="212"/>
    </location>
</feature>
<protein>
    <submittedName>
        <fullName evidence="2">Uncharacterized protein</fullName>
    </submittedName>
</protein>
<keyword evidence="3" id="KW-1185">Reference proteome</keyword>
<proteinExistence type="predicted"/>
<dbReference type="InParanoid" id="A0A3N4LAT3"/>
<feature type="region of interest" description="Disordered" evidence="1">
    <location>
        <begin position="165"/>
        <end position="279"/>
    </location>
</feature>
<name>A0A3N4LAT3_9PEZI</name>
<accession>A0A3N4LAT3</accession>
<feature type="compositionally biased region" description="Polar residues" evidence="1">
    <location>
        <begin position="165"/>
        <end position="199"/>
    </location>
</feature>
<dbReference type="OrthoDB" id="5501511at2759"/>
<gene>
    <name evidence="2" type="ORF">L211DRAFT_895415</name>
</gene>
<dbReference type="EMBL" id="ML121579">
    <property type="protein sequence ID" value="RPB19994.1"/>
    <property type="molecule type" value="Genomic_DNA"/>
</dbReference>
<dbReference type="Proteomes" id="UP000267821">
    <property type="component" value="Unassembled WGS sequence"/>
</dbReference>
<reference evidence="2 3" key="1">
    <citation type="journal article" date="2018" name="Nat. Ecol. Evol.">
        <title>Pezizomycetes genomes reveal the molecular basis of ectomycorrhizal truffle lifestyle.</title>
        <authorList>
            <person name="Murat C."/>
            <person name="Payen T."/>
            <person name="Noel B."/>
            <person name="Kuo A."/>
            <person name="Morin E."/>
            <person name="Chen J."/>
            <person name="Kohler A."/>
            <person name="Krizsan K."/>
            <person name="Balestrini R."/>
            <person name="Da Silva C."/>
            <person name="Montanini B."/>
            <person name="Hainaut M."/>
            <person name="Levati E."/>
            <person name="Barry K.W."/>
            <person name="Belfiori B."/>
            <person name="Cichocki N."/>
            <person name="Clum A."/>
            <person name="Dockter R.B."/>
            <person name="Fauchery L."/>
            <person name="Guy J."/>
            <person name="Iotti M."/>
            <person name="Le Tacon F."/>
            <person name="Lindquist E.A."/>
            <person name="Lipzen A."/>
            <person name="Malagnac F."/>
            <person name="Mello A."/>
            <person name="Molinier V."/>
            <person name="Miyauchi S."/>
            <person name="Poulain J."/>
            <person name="Riccioni C."/>
            <person name="Rubini A."/>
            <person name="Sitrit Y."/>
            <person name="Splivallo R."/>
            <person name="Traeger S."/>
            <person name="Wang M."/>
            <person name="Zifcakova L."/>
            <person name="Wipf D."/>
            <person name="Zambonelli A."/>
            <person name="Paolocci F."/>
            <person name="Nowrousian M."/>
            <person name="Ottonello S."/>
            <person name="Baldrian P."/>
            <person name="Spatafora J.W."/>
            <person name="Henrissat B."/>
            <person name="Nagy L.G."/>
            <person name="Aury J.M."/>
            <person name="Wincker P."/>
            <person name="Grigoriev I.V."/>
            <person name="Bonfante P."/>
            <person name="Martin F.M."/>
        </authorList>
    </citation>
    <scope>NUCLEOTIDE SEQUENCE [LARGE SCALE GENOMIC DNA]</scope>
    <source>
        <strain evidence="2 3">ATCC MYA-4762</strain>
    </source>
</reference>